<sequence>MADGTFMGRAINTVFEHRKDLITCCENTQVTLTLVPSERQETCPWYWNIRALSSFWNFFTTSCNMWTCDKLEKKNIDLAHIKGSIQQIEHDLQNIRNSLHSMRKQSSETWPAKRRQVAYSVQSIISSAEELDAVGQMRGDMGKEFAAGVDYHGPKHVEQ</sequence>
<keyword evidence="2" id="KW-1185">Reference proteome</keyword>
<reference evidence="1 2" key="1">
    <citation type="submission" date="2021-06" db="EMBL/GenBank/DDBJ databases">
        <authorList>
            <person name="Palmer J.M."/>
        </authorList>
    </citation>
    <scope>NUCLEOTIDE SEQUENCE [LARGE SCALE GENOMIC DNA]</scope>
    <source>
        <strain evidence="1 2">MEX-2019</strain>
        <tissue evidence="1">Muscle</tissue>
    </source>
</reference>
<dbReference type="Proteomes" id="UP001311232">
    <property type="component" value="Unassembled WGS sequence"/>
</dbReference>
<evidence type="ECO:0000313" key="2">
    <source>
        <dbReference type="Proteomes" id="UP001311232"/>
    </source>
</evidence>
<name>A0AAV9SP61_9TELE</name>
<comment type="caution">
    <text evidence="1">The sequence shown here is derived from an EMBL/GenBank/DDBJ whole genome shotgun (WGS) entry which is preliminary data.</text>
</comment>
<evidence type="ECO:0000313" key="1">
    <source>
        <dbReference type="EMBL" id="KAK5622908.1"/>
    </source>
</evidence>
<dbReference type="EMBL" id="JAHHUM010000066">
    <property type="protein sequence ID" value="KAK5622908.1"/>
    <property type="molecule type" value="Genomic_DNA"/>
</dbReference>
<dbReference type="AlphaFoldDB" id="A0AAV9SP61"/>
<accession>A0AAV9SP61</accession>
<organism evidence="1 2">
    <name type="scientific">Crenichthys baileyi</name>
    <name type="common">White River springfish</name>
    <dbReference type="NCBI Taxonomy" id="28760"/>
    <lineage>
        <taxon>Eukaryota</taxon>
        <taxon>Metazoa</taxon>
        <taxon>Chordata</taxon>
        <taxon>Craniata</taxon>
        <taxon>Vertebrata</taxon>
        <taxon>Euteleostomi</taxon>
        <taxon>Actinopterygii</taxon>
        <taxon>Neopterygii</taxon>
        <taxon>Teleostei</taxon>
        <taxon>Neoteleostei</taxon>
        <taxon>Acanthomorphata</taxon>
        <taxon>Ovalentaria</taxon>
        <taxon>Atherinomorphae</taxon>
        <taxon>Cyprinodontiformes</taxon>
        <taxon>Goodeidae</taxon>
        <taxon>Crenichthys</taxon>
    </lineage>
</organism>
<proteinExistence type="predicted"/>
<gene>
    <name evidence="1" type="ORF">CRENBAI_022709</name>
</gene>
<protein>
    <submittedName>
        <fullName evidence="1">Uncharacterized protein</fullName>
    </submittedName>
</protein>